<sequence>MDETFGQALARMRAASGLSLRRLGAAAKVDSGFISKISNRNVAVSQGVAQALDVALQAGGELMLAWQAEDARRRMAEVTSEAMKRRTLMAGTTGLILGGLLPGRAEAGHRLGLADVTQIQRHIDRLIAMDYQFGGEGLWQAAVGYAREAYWWLDNGTFTEEVESALLRVTSRVQMCAGWLSFDAGQHDVARNSFNEALGLAQQADNAEAETHALVNLAYLSNYLGSPKQARRWADAAERAAKPTGEHARLPVLPMLRMAMSTALTADKPAFEKAIASARRHLNRDGDTPVAEWRAFVTWHELDGVEGTCALELGETERAIRLLRQAITAHPDGFARNRATYKVRLARANLDAKNVEEAATAAHSALDDVSGNVTSWRLGTELGAVAQRMAGYHDVPSAQRFLTRYKALV</sequence>
<name>A0A8J3P5H8_9ACTN</name>
<evidence type="ECO:0000313" key="1">
    <source>
        <dbReference type="EMBL" id="GIG04818.1"/>
    </source>
</evidence>
<accession>A0A8J3P5H8</accession>
<organism evidence="1 2">
    <name type="scientific">Catellatospora coxensis</name>
    <dbReference type="NCBI Taxonomy" id="310354"/>
    <lineage>
        <taxon>Bacteria</taxon>
        <taxon>Bacillati</taxon>
        <taxon>Actinomycetota</taxon>
        <taxon>Actinomycetes</taxon>
        <taxon>Micromonosporales</taxon>
        <taxon>Micromonosporaceae</taxon>
        <taxon>Catellatospora</taxon>
    </lineage>
</organism>
<dbReference type="SUPFAM" id="SSF47413">
    <property type="entry name" value="lambda repressor-like DNA-binding domains"/>
    <property type="match status" value="1"/>
</dbReference>
<keyword evidence="2" id="KW-1185">Reference proteome</keyword>
<gene>
    <name evidence="1" type="ORF">Cco03nite_15180</name>
</gene>
<dbReference type="InterPro" id="IPR010982">
    <property type="entry name" value="Lambda_DNA-bd_dom_sf"/>
</dbReference>
<dbReference type="AlphaFoldDB" id="A0A8J3P5H8"/>
<proteinExistence type="predicted"/>
<dbReference type="Pfam" id="PF13560">
    <property type="entry name" value="HTH_31"/>
    <property type="match status" value="1"/>
</dbReference>
<dbReference type="GO" id="GO:0003677">
    <property type="term" value="F:DNA binding"/>
    <property type="evidence" value="ECO:0007669"/>
    <property type="project" value="InterPro"/>
</dbReference>
<dbReference type="InterPro" id="IPR011990">
    <property type="entry name" value="TPR-like_helical_dom_sf"/>
</dbReference>
<dbReference type="Proteomes" id="UP000630887">
    <property type="component" value="Unassembled WGS sequence"/>
</dbReference>
<reference evidence="1 2" key="1">
    <citation type="submission" date="2021-01" db="EMBL/GenBank/DDBJ databases">
        <title>Whole genome shotgun sequence of Catellatospora coxensis NBRC 107359.</title>
        <authorList>
            <person name="Komaki H."/>
            <person name="Tamura T."/>
        </authorList>
    </citation>
    <scope>NUCLEOTIDE SEQUENCE [LARGE SCALE GENOMIC DNA]</scope>
    <source>
        <strain evidence="1 2">NBRC 107359</strain>
    </source>
</reference>
<comment type="caution">
    <text evidence="1">The sequence shown here is derived from an EMBL/GenBank/DDBJ whole genome shotgun (WGS) entry which is preliminary data.</text>
</comment>
<evidence type="ECO:0000313" key="2">
    <source>
        <dbReference type="Proteomes" id="UP000630887"/>
    </source>
</evidence>
<dbReference type="Gene3D" id="1.25.40.10">
    <property type="entry name" value="Tetratricopeptide repeat domain"/>
    <property type="match status" value="2"/>
</dbReference>
<protein>
    <submittedName>
        <fullName evidence="1">XRE family transcriptional regulator</fullName>
    </submittedName>
</protein>
<dbReference type="Gene3D" id="1.10.260.40">
    <property type="entry name" value="lambda repressor-like DNA-binding domains"/>
    <property type="match status" value="1"/>
</dbReference>
<dbReference type="EMBL" id="BONI01000009">
    <property type="protein sequence ID" value="GIG04818.1"/>
    <property type="molecule type" value="Genomic_DNA"/>
</dbReference>
<dbReference type="SUPFAM" id="SSF48452">
    <property type="entry name" value="TPR-like"/>
    <property type="match status" value="1"/>
</dbReference>
<dbReference type="RefSeq" id="WP_203690252.1">
    <property type="nucleotide sequence ID" value="NZ_BAAALC010000002.1"/>
</dbReference>